<dbReference type="PROSITE" id="PS00134">
    <property type="entry name" value="TRYPSIN_HIS"/>
    <property type="match status" value="1"/>
</dbReference>
<dbReference type="InterPro" id="IPR018114">
    <property type="entry name" value="TRYPSIN_HIS"/>
</dbReference>
<dbReference type="InterPro" id="IPR033116">
    <property type="entry name" value="TRYPSIN_SER"/>
</dbReference>
<protein>
    <submittedName>
        <fullName evidence="9">Proclotting enzyme-like</fullName>
    </submittedName>
</protein>
<evidence type="ECO:0000256" key="4">
    <source>
        <dbReference type="ARBA" id="ARBA00023157"/>
    </source>
</evidence>
<dbReference type="PANTHER" id="PTHR24252">
    <property type="entry name" value="ACROSIN-RELATED"/>
    <property type="match status" value="1"/>
</dbReference>
<sequence length="309" mass="34153">MDQQTCVTEFGNVILVVSYNDECGLEFSRSFRIVNGKDAAESSHPWLVALYRENAFQCGGALITDRYVLTASHCFRPDDEKDKLSEAAFFAVMGTNNLTDTEQRVVRRVCRVATHAQYVASNFHNDIALVELSEPVDITGKRLRTLCLPEGLGQEPMNMSDRRFIIAGWGSVDPFQIVLTNVLMQIEITGGSIANCSKQFSSFLDFDPKIQFCAGDIRKNVKDACQGDSGGPLIQRRESDGRFEIVGITSFGVGCATEGLPFGGYATVTSYLPWINVTLHALRDSARSCLFEEKALDTAPYDDLMQISP</sequence>
<dbReference type="SUPFAM" id="SSF50494">
    <property type="entry name" value="Trypsin-like serine proteases"/>
    <property type="match status" value="1"/>
</dbReference>
<dbReference type="RefSeq" id="XP_003743003.2">
    <property type="nucleotide sequence ID" value="XM_003742955.2"/>
</dbReference>
<keyword evidence="3" id="KW-0732">Signal</keyword>
<keyword evidence="6" id="KW-0720">Serine protease</keyword>
<dbReference type="PROSITE" id="PS00135">
    <property type="entry name" value="TRYPSIN_SER"/>
    <property type="match status" value="1"/>
</dbReference>
<dbReference type="SMART" id="SM00020">
    <property type="entry name" value="Tryp_SPc"/>
    <property type="match status" value="1"/>
</dbReference>
<dbReference type="KEGG" id="goe:100900682"/>
<keyword evidence="6" id="KW-0378">Hydrolase</keyword>
<keyword evidence="5" id="KW-0325">Glycoprotein</keyword>
<dbReference type="InterPro" id="IPR009003">
    <property type="entry name" value="Peptidase_S1_PA"/>
</dbReference>
<reference evidence="9" key="1">
    <citation type="submission" date="2025-08" db="UniProtKB">
        <authorList>
            <consortium name="RefSeq"/>
        </authorList>
    </citation>
    <scope>IDENTIFICATION</scope>
</reference>
<dbReference type="FunFam" id="2.40.10.10:FF:000054">
    <property type="entry name" value="Complement C1r subcomponent"/>
    <property type="match status" value="1"/>
</dbReference>
<evidence type="ECO:0000256" key="6">
    <source>
        <dbReference type="RuleBase" id="RU363034"/>
    </source>
</evidence>
<dbReference type="InterPro" id="IPR043504">
    <property type="entry name" value="Peptidase_S1_PA_chymotrypsin"/>
</dbReference>
<dbReference type="GO" id="GO:0006508">
    <property type="term" value="P:proteolysis"/>
    <property type="evidence" value="ECO:0007669"/>
    <property type="project" value="UniProtKB-KW"/>
</dbReference>
<accession>A0AAJ6VXR9</accession>
<dbReference type="Pfam" id="PF00089">
    <property type="entry name" value="Trypsin"/>
    <property type="match status" value="1"/>
</dbReference>
<keyword evidence="4" id="KW-1015">Disulfide bond</keyword>
<evidence type="ECO:0000256" key="3">
    <source>
        <dbReference type="ARBA" id="ARBA00022729"/>
    </source>
</evidence>
<feature type="domain" description="Peptidase S1" evidence="7">
    <location>
        <begin position="33"/>
        <end position="280"/>
    </location>
</feature>
<dbReference type="Proteomes" id="UP000694867">
    <property type="component" value="Unplaced"/>
</dbReference>
<evidence type="ECO:0000256" key="1">
    <source>
        <dbReference type="ARBA" id="ARBA00004613"/>
    </source>
</evidence>
<organism evidence="8 9">
    <name type="scientific">Galendromus occidentalis</name>
    <name type="common">western predatory mite</name>
    <dbReference type="NCBI Taxonomy" id="34638"/>
    <lineage>
        <taxon>Eukaryota</taxon>
        <taxon>Metazoa</taxon>
        <taxon>Ecdysozoa</taxon>
        <taxon>Arthropoda</taxon>
        <taxon>Chelicerata</taxon>
        <taxon>Arachnida</taxon>
        <taxon>Acari</taxon>
        <taxon>Parasitiformes</taxon>
        <taxon>Mesostigmata</taxon>
        <taxon>Gamasina</taxon>
        <taxon>Phytoseioidea</taxon>
        <taxon>Phytoseiidae</taxon>
        <taxon>Typhlodrominae</taxon>
        <taxon>Galendromus</taxon>
    </lineage>
</organism>
<evidence type="ECO:0000259" key="7">
    <source>
        <dbReference type="PROSITE" id="PS50240"/>
    </source>
</evidence>
<dbReference type="GO" id="GO:0005576">
    <property type="term" value="C:extracellular region"/>
    <property type="evidence" value="ECO:0007669"/>
    <property type="project" value="UniProtKB-SubCell"/>
</dbReference>
<evidence type="ECO:0000256" key="5">
    <source>
        <dbReference type="ARBA" id="ARBA00023180"/>
    </source>
</evidence>
<keyword evidence="8" id="KW-1185">Reference proteome</keyword>
<dbReference type="InterPro" id="IPR001254">
    <property type="entry name" value="Trypsin_dom"/>
</dbReference>
<dbReference type="CDD" id="cd00190">
    <property type="entry name" value="Tryp_SPc"/>
    <property type="match status" value="1"/>
</dbReference>
<dbReference type="GO" id="GO:0004252">
    <property type="term" value="F:serine-type endopeptidase activity"/>
    <property type="evidence" value="ECO:0007669"/>
    <property type="project" value="InterPro"/>
</dbReference>
<keyword evidence="6" id="KW-0645">Protease</keyword>
<dbReference type="AlphaFoldDB" id="A0AAJ6VXR9"/>
<dbReference type="PROSITE" id="PS50240">
    <property type="entry name" value="TRYPSIN_DOM"/>
    <property type="match status" value="1"/>
</dbReference>
<evidence type="ECO:0000313" key="8">
    <source>
        <dbReference type="Proteomes" id="UP000694867"/>
    </source>
</evidence>
<evidence type="ECO:0000256" key="2">
    <source>
        <dbReference type="ARBA" id="ARBA00022525"/>
    </source>
</evidence>
<dbReference type="Gene3D" id="2.40.10.10">
    <property type="entry name" value="Trypsin-like serine proteases"/>
    <property type="match status" value="2"/>
</dbReference>
<name>A0AAJ6VXR9_9ACAR</name>
<evidence type="ECO:0000313" key="9">
    <source>
        <dbReference type="RefSeq" id="XP_003743003.2"/>
    </source>
</evidence>
<dbReference type="InterPro" id="IPR001314">
    <property type="entry name" value="Peptidase_S1A"/>
</dbReference>
<gene>
    <name evidence="9" type="primary">LOC100900682</name>
</gene>
<dbReference type="PRINTS" id="PR00722">
    <property type="entry name" value="CHYMOTRYPSIN"/>
</dbReference>
<dbReference type="FunFam" id="2.40.10.10:FF:000068">
    <property type="entry name" value="transmembrane protease serine 2"/>
    <property type="match status" value="1"/>
</dbReference>
<comment type="subcellular location">
    <subcellularLocation>
        <location evidence="1">Secreted</location>
    </subcellularLocation>
</comment>
<dbReference type="GeneID" id="100900682"/>
<dbReference type="PANTHER" id="PTHR24252:SF7">
    <property type="entry name" value="HYALIN"/>
    <property type="match status" value="1"/>
</dbReference>
<proteinExistence type="predicted"/>
<keyword evidence="2" id="KW-0964">Secreted</keyword>